<dbReference type="GO" id="GO:0016747">
    <property type="term" value="F:acyltransferase activity, transferring groups other than amino-acyl groups"/>
    <property type="evidence" value="ECO:0007669"/>
    <property type="project" value="InterPro"/>
</dbReference>
<feature type="domain" description="N-acetyltransferase" evidence="1">
    <location>
        <begin position="33"/>
        <end position="223"/>
    </location>
</feature>
<gene>
    <name evidence="2" type="ORF">ANIA_03162</name>
</gene>
<dbReference type="CDD" id="cd04301">
    <property type="entry name" value="NAT_SF"/>
    <property type="match status" value="1"/>
</dbReference>
<dbReference type="PANTHER" id="PTHR42791">
    <property type="entry name" value="GNAT FAMILY ACETYLTRANSFERASE"/>
    <property type="match status" value="1"/>
</dbReference>
<reference evidence="3" key="1">
    <citation type="journal article" date="2005" name="Nature">
        <title>Sequencing of Aspergillus nidulans and comparative analysis with A. fumigatus and A. oryzae.</title>
        <authorList>
            <person name="Galagan J.E."/>
            <person name="Calvo S.E."/>
            <person name="Cuomo C."/>
            <person name="Ma L.J."/>
            <person name="Wortman J.R."/>
            <person name="Batzoglou S."/>
            <person name="Lee S.I."/>
            <person name="Basturkmen M."/>
            <person name="Spevak C.C."/>
            <person name="Clutterbuck J."/>
            <person name="Kapitonov V."/>
            <person name="Jurka J."/>
            <person name="Scazzocchio C."/>
            <person name="Farman M."/>
            <person name="Butler J."/>
            <person name="Purcell S."/>
            <person name="Harris S."/>
            <person name="Braus G.H."/>
            <person name="Draht O."/>
            <person name="Busch S."/>
            <person name="D'Enfert C."/>
            <person name="Bouchier C."/>
            <person name="Goldman G.H."/>
            <person name="Bell-Pedersen D."/>
            <person name="Griffiths-Jones S."/>
            <person name="Doonan J.H."/>
            <person name="Yu J."/>
            <person name="Vienken K."/>
            <person name="Pain A."/>
            <person name="Freitag M."/>
            <person name="Selker E.U."/>
            <person name="Archer D.B."/>
            <person name="Penalva M.A."/>
            <person name="Oakley B.R."/>
            <person name="Momany M."/>
            <person name="Tanaka T."/>
            <person name="Kumagai T."/>
            <person name="Asai K."/>
            <person name="Machida M."/>
            <person name="Nierman W.C."/>
            <person name="Denning D.W."/>
            <person name="Caddick M."/>
            <person name="Hynes M."/>
            <person name="Paoletti M."/>
            <person name="Fischer R."/>
            <person name="Miller B."/>
            <person name="Dyer P."/>
            <person name="Sachs M.S."/>
            <person name="Osmani S.A."/>
            <person name="Birren B.W."/>
        </authorList>
    </citation>
    <scope>NUCLEOTIDE SEQUENCE [LARGE SCALE GENOMIC DNA]</scope>
    <source>
        <strain evidence="3">FGSC A4 / ATCC 38163 / CBS 112.46 / NRRL 194 / M139</strain>
    </source>
</reference>
<reference evidence="3" key="2">
    <citation type="journal article" date="2009" name="Fungal Genet. Biol.">
        <title>The 2008 update of the Aspergillus nidulans genome annotation: a community effort.</title>
        <authorList>
            <person name="Wortman J.R."/>
            <person name="Gilsenan J.M."/>
            <person name="Joardar V."/>
            <person name="Deegan J."/>
            <person name="Clutterbuck J."/>
            <person name="Andersen M.R."/>
            <person name="Archer D."/>
            <person name="Bencina M."/>
            <person name="Braus G."/>
            <person name="Coutinho P."/>
            <person name="von Dohren H."/>
            <person name="Doonan J."/>
            <person name="Driessen A.J."/>
            <person name="Durek P."/>
            <person name="Espeso E."/>
            <person name="Fekete E."/>
            <person name="Flipphi M."/>
            <person name="Estrada C.G."/>
            <person name="Geysens S."/>
            <person name="Goldman G."/>
            <person name="de Groot P.W."/>
            <person name="Hansen K."/>
            <person name="Harris S.D."/>
            <person name="Heinekamp T."/>
            <person name="Helmstaedt K."/>
            <person name="Henrissat B."/>
            <person name="Hofmann G."/>
            <person name="Homan T."/>
            <person name="Horio T."/>
            <person name="Horiuchi H."/>
            <person name="James S."/>
            <person name="Jones M."/>
            <person name="Karaffa L."/>
            <person name="Karanyi Z."/>
            <person name="Kato M."/>
            <person name="Keller N."/>
            <person name="Kelly D.E."/>
            <person name="Kiel J.A."/>
            <person name="Kim J.M."/>
            <person name="van der Klei I.J."/>
            <person name="Klis F.M."/>
            <person name="Kovalchuk A."/>
            <person name="Krasevec N."/>
            <person name="Kubicek C.P."/>
            <person name="Liu B."/>
            <person name="Maccabe A."/>
            <person name="Meyer V."/>
            <person name="Mirabito P."/>
            <person name="Miskei M."/>
            <person name="Mos M."/>
            <person name="Mullins J."/>
            <person name="Nelson D.R."/>
            <person name="Nielsen J."/>
            <person name="Oakley B.R."/>
            <person name="Osmani S.A."/>
            <person name="Pakula T."/>
            <person name="Paszewski A."/>
            <person name="Paulsen I."/>
            <person name="Pilsyk S."/>
            <person name="Pocsi I."/>
            <person name="Punt P.J."/>
            <person name="Ram A.F."/>
            <person name="Ren Q."/>
            <person name="Robellet X."/>
            <person name="Robson G."/>
            <person name="Seiboth B."/>
            <person name="van Solingen P."/>
            <person name="Specht T."/>
            <person name="Sun J."/>
            <person name="Taheri-Talesh N."/>
            <person name="Takeshita N."/>
            <person name="Ussery D."/>
            <person name="vanKuyk P.A."/>
            <person name="Visser H."/>
            <person name="van de Vondervoort P.J."/>
            <person name="de Vries R.P."/>
            <person name="Walton J."/>
            <person name="Xiang X."/>
            <person name="Xiong Y."/>
            <person name="Zeng A.P."/>
            <person name="Brandt B.W."/>
            <person name="Cornell M.J."/>
            <person name="van den Hondel C.A."/>
            <person name="Visser J."/>
            <person name="Oliver S.G."/>
            <person name="Turner G."/>
        </authorList>
    </citation>
    <scope>GENOME REANNOTATION</scope>
    <source>
        <strain evidence="3">FGSC A4 / ATCC 38163 / CBS 112.46 / NRRL 194 / M139</strain>
    </source>
</reference>
<dbReference type="InterPro" id="IPR052523">
    <property type="entry name" value="Trichothecene_AcTrans"/>
</dbReference>
<dbReference type="eggNOG" id="ENOG502SQSW">
    <property type="taxonomic scope" value="Eukaryota"/>
</dbReference>
<evidence type="ECO:0000313" key="3">
    <source>
        <dbReference type="Proteomes" id="UP000000560"/>
    </source>
</evidence>
<dbReference type="PROSITE" id="PS51186">
    <property type="entry name" value="GNAT"/>
    <property type="match status" value="1"/>
</dbReference>
<dbReference type="HOGENOM" id="CLU_060131_6_2_1"/>
<dbReference type="SUPFAM" id="SSF55729">
    <property type="entry name" value="Acyl-CoA N-acyltransferases (Nat)"/>
    <property type="match status" value="1"/>
</dbReference>
<dbReference type="Pfam" id="PF00583">
    <property type="entry name" value="Acetyltransf_1"/>
    <property type="match status" value="1"/>
</dbReference>
<dbReference type="RefSeq" id="XP_660766.1">
    <property type="nucleotide sequence ID" value="XM_655674.1"/>
</dbReference>
<accession>Q5B8G8</accession>
<name>Q5B8G8_EMENI</name>
<dbReference type="KEGG" id="ani:ANIA_03162"/>
<dbReference type="AlphaFoldDB" id="Q5B8G8"/>
<dbReference type="EMBL" id="BN001306">
    <property type="protein sequence ID" value="CBF83282.1"/>
    <property type="molecule type" value="Genomic_DNA"/>
</dbReference>
<evidence type="ECO:0000313" key="2">
    <source>
        <dbReference type="EMBL" id="CBF83282.1"/>
    </source>
</evidence>
<accession>C8VIF2</accession>
<dbReference type="PANTHER" id="PTHR42791:SF4">
    <property type="entry name" value="ACETYLTRANSFERASE, GNAT FAMILY FAMILY (AFU_ORTHOLOGUE AFUA_4G09540)-RELATED"/>
    <property type="match status" value="1"/>
</dbReference>
<dbReference type="OMA" id="WPNETIQ"/>
<dbReference type="InterPro" id="IPR000182">
    <property type="entry name" value="GNAT_dom"/>
</dbReference>
<dbReference type="VEuPathDB" id="FungiDB:AN3162"/>
<dbReference type="OrthoDB" id="410198at2759"/>
<dbReference type="Gene3D" id="3.40.630.30">
    <property type="match status" value="1"/>
</dbReference>
<organism evidence="2 3">
    <name type="scientific">Emericella nidulans (strain FGSC A4 / ATCC 38163 / CBS 112.46 / NRRL 194 / M139)</name>
    <name type="common">Aspergillus nidulans</name>
    <dbReference type="NCBI Taxonomy" id="227321"/>
    <lineage>
        <taxon>Eukaryota</taxon>
        <taxon>Fungi</taxon>
        <taxon>Dikarya</taxon>
        <taxon>Ascomycota</taxon>
        <taxon>Pezizomycotina</taxon>
        <taxon>Eurotiomycetes</taxon>
        <taxon>Eurotiomycetidae</taxon>
        <taxon>Eurotiales</taxon>
        <taxon>Aspergillaceae</taxon>
        <taxon>Aspergillus</taxon>
        <taxon>Aspergillus subgen. Nidulantes</taxon>
    </lineage>
</organism>
<dbReference type="Proteomes" id="UP000000560">
    <property type="component" value="Chromosome VI"/>
</dbReference>
<keyword evidence="3" id="KW-1185">Reference proteome</keyword>
<protein>
    <recommendedName>
        <fullName evidence="1">N-acetyltransferase domain-containing protein</fullName>
    </recommendedName>
</protein>
<dbReference type="InParanoid" id="Q5B8G8"/>
<proteinExistence type="predicted"/>
<dbReference type="InterPro" id="IPR016181">
    <property type="entry name" value="Acyl_CoA_acyltransferase"/>
</dbReference>
<dbReference type="GeneID" id="2873854"/>
<sequence length="225" mass="25575">MAPTPSPLYTFRQVERSDLDALEELLFTSKLSLTINRLLFKDWPNEAAQRRNYRAALENQDFESDDRERLGVIDNASGKLIGFIALCRRQPELHTQAASPSVDGPEKQMNIPDHFNPEVYNAVMNAVRELSFTGLETREHYEVVYIAVDHAFRRRGIGRDLVRHVFAKAKAAGVPVAVSSEPQAYAFFTEMGFEETKSVEMDLAQWAPSYSGFGAFRLRSMIWNP</sequence>
<evidence type="ECO:0000259" key="1">
    <source>
        <dbReference type="PROSITE" id="PS51186"/>
    </source>
</evidence>